<accession>A0A7V3ZUG2</accession>
<keyword evidence="1" id="KW-1003">Cell membrane</keyword>
<dbReference type="GO" id="GO:0030288">
    <property type="term" value="C:outer membrane-bounded periplasmic space"/>
    <property type="evidence" value="ECO:0007669"/>
    <property type="project" value="TreeGrafter"/>
</dbReference>
<comment type="caution">
    <text evidence="6">The sequence shown here is derived from an EMBL/GenBank/DDBJ whole genome shotgun (WGS) entry which is preliminary data.</text>
</comment>
<protein>
    <submittedName>
        <fullName evidence="6">LPS export ABC transporter periplasmic protein LptC</fullName>
    </submittedName>
</protein>
<dbReference type="NCBIfam" id="TIGR04409">
    <property type="entry name" value="LptC_YrbK"/>
    <property type="match status" value="1"/>
</dbReference>
<dbReference type="EMBL" id="DTDR01000059">
    <property type="protein sequence ID" value="HGK63401.1"/>
    <property type="molecule type" value="Genomic_DNA"/>
</dbReference>
<dbReference type="InterPro" id="IPR052363">
    <property type="entry name" value="LPS_export_LptC"/>
</dbReference>
<dbReference type="GO" id="GO:0015221">
    <property type="term" value="F:lipopolysaccharide transmembrane transporter activity"/>
    <property type="evidence" value="ECO:0007669"/>
    <property type="project" value="InterPro"/>
</dbReference>
<dbReference type="AlphaFoldDB" id="A0A7V3ZUG2"/>
<gene>
    <name evidence="6" type="primary">lptC</name>
    <name evidence="6" type="ORF">ENU74_02225</name>
</gene>
<dbReference type="Pfam" id="PF06835">
    <property type="entry name" value="LptC"/>
    <property type="match status" value="1"/>
</dbReference>
<dbReference type="InterPro" id="IPR026265">
    <property type="entry name" value="LptC"/>
</dbReference>
<dbReference type="GO" id="GO:0017089">
    <property type="term" value="F:glycolipid transfer activity"/>
    <property type="evidence" value="ECO:0007669"/>
    <property type="project" value="TreeGrafter"/>
</dbReference>
<proteinExistence type="predicted"/>
<evidence type="ECO:0000256" key="3">
    <source>
        <dbReference type="ARBA" id="ARBA00022692"/>
    </source>
</evidence>
<evidence type="ECO:0000256" key="1">
    <source>
        <dbReference type="ARBA" id="ARBA00022475"/>
    </source>
</evidence>
<keyword evidence="2" id="KW-0997">Cell inner membrane</keyword>
<dbReference type="GO" id="GO:0005886">
    <property type="term" value="C:plasma membrane"/>
    <property type="evidence" value="ECO:0007669"/>
    <property type="project" value="InterPro"/>
</dbReference>
<dbReference type="InterPro" id="IPR010664">
    <property type="entry name" value="LipoPS_assembly_LptC-rel"/>
</dbReference>
<keyword evidence="3" id="KW-0812">Transmembrane</keyword>
<dbReference type="PANTHER" id="PTHR37481">
    <property type="entry name" value="LIPOPOLYSACCHARIDE EXPORT SYSTEM PROTEIN LPTC"/>
    <property type="match status" value="1"/>
</dbReference>
<evidence type="ECO:0000313" key="6">
    <source>
        <dbReference type="EMBL" id="HGK63401.1"/>
    </source>
</evidence>
<keyword evidence="4" id="KW-1133">Transmembrane helix</keyword>
<evidence type="ECO:0000256" key="2">
    <source>
        <dbReference type="ARBA" id="ARBA00022519"/>
    </source>
</evidence>
<dbReference type="PANTHER" id="PTHR37481:SF1">
    <property type="entry name" value="LIPOPOLYSACCHARIDE EXPORT SYSTEM PROTEIN LPTC"/>
    <property type="match status" value="1"/>
</dbReference>
<evidence type="ECO:0000256" key="4">
    <source>
        <dbReference type="ARBA" id="ARBA00022989"/>
    </source>
</evidence>
<organism evidence="6">
    <name type="scientific">candidate division WOR-3 bacterium</name>
    <dbReference type="NCBI Taxonomy" id="2052148"/>
    <lineage>
        <taxon>Bacteria</taxon>
        <taxon>Bacteria division WOR-3</taxon>
    </lineage>
</organism>
<name>A0A7V3ZUG2_UNCW3</name>
<evidence type="ECO:0000256" key="5">
    <source>
        <dbReference type="ARBA" id="ARBA00023136"/>
    </source>
</evidence>
<sequence>MGKIKIIFLFSLIILFCQKKNEEIVEKKRIPSQVTTNLELVESATGRKVFKLFAQKALLFDEEKVIYVYQPVVYFFDEEKKISAILECDSGIVDQKNYHLWGFGSLVVKTSDSTYLFCDSLRWDNQRQMIFTNSFVRIKNENGELEGIGLESDASLSKIKILKAVSGVGR</sequence>
<reference evidence="6" key="1">
    <citation type="journal article" date="2020" name="mSystems">
        <title>Genome- and Community-Level Interaction Insights into Carbon Utilization and Element Cycling Functions of Hydrothermarchaeota in Hydrothermal Sediment.</title>
        <authorList>
            <person name="Zhou Z."/>
            <person name="Liu Y."/>
            <person name="Xu W."/>
            <person name="Pan J."/>
            <person name="Luo Z.H."/>
            <person name="Li M."/>
        </authorList>
    </citation>
    <scope>NUCLEOTIDE SEQUENCE [LARGE SCALE GENOMIC DNA]</scope>
    <source>
        <strain evidence="6">SpSt-697</strain>
    </source>
</reference>
<keyword evidence="5" id="KW-0472">Membrane</keyword>
<dbReference type="Gene3D" id="2.60.450.10">
    <property type="entry name" value="Lipopolysaccharide (LPS) transport protein A like domain"/>
    <property type="match status" value="1"/>
</dbReference>